<feature type="domain" description="Aminotransferase class V" evidence="15">
    <location>
        <begin position="143"/>
        <end position="334"/>
    </location>
</feature>
<evidence type="ECO:0000259" key="15">
    <source>
        <dbReference type="Pfam" id="PF00266"/>
    </source>
</evidence>
<keyword evidence="10" id="KW-0664">Pyridoxine biosynthesis</keyword>
<dbReference type="InterPro" id="IPR006271">
    <property type="entry name" value="Pser_aminoTfrase_methanosarc"/>
</dbReference>
<reference evidence="16 17" key="2">
    <citation type="journal article" date="2021" name="AMB Express">
        <title>Isolation and characterisation of Methylocystis spp. for poly-3-hydroxybutyrate production using waste methane feedstocks.</title>
        <authorList>
            <person name="Rumah B.L."/>
            <person name="Stead C.E."/>
            <person name="Claxton Stevens B.H."/>
            <person name="Minton N.P."/>
            <person name="Grosse-Honebrink A."/>
            <person name="Zhang Y."/>
        </authorList>
    </citation>
    <scope>NUCLEOTIDE SEQUENCE [LARGE SCALE GENOMIC DNA]</scope>
    <source>
        <strain evidence="16 17">BRCS1</strain>
    </source>
</reference>
<gene>
    <name evidence="16" type="ORF">F7D13_10825</name>
</gene>
<dbReference type="Pfam" id="PF00266">
    <property type="entry name" value="Aminotran_5"/>
    <property type="match status" value="1"/>
</dbReference>
<dbReference type="RefSeq" id="WP_154452585.1">
    <property type="nucleotide sequence ID" value="NZ_CP044328.1"/>
</dbReference>
<dbReference type="PANTHER" id="PTHR21152:SF40">
    <property type="entry name" value="ALANINE--GLYOXYLATE AMINOTRANSFERASE"/>
    <property type="match status" value="1"/>
</dbReference>
<dbReference type="Proteomes" id="UP000424673">
    <property type="component" value="Chromosome"/>
</dbReference>
<keyword evidence="6 16" id="KW-0032">Aminotransferase</keyword>
<keyword evidence="11" id="KW-0718">Serine biosynthesis</keyword>
<dbReference type="InterPro" id="IPR015422">
    <property type="entry name" value="PyrdxlP-dep_Trfase_small"/>
</dbReference>
<keyword evidence="5" id="KW-0963">Cytoplasm</keyword>
<evidence type="ECO:0000256" key="13">
    <source>
        <dbReference type="ARBA" id="ARBA00047630"/>
    </source>
</evidence>
<accession>A0ABX6EKQ0</accession>
<dbReference type="NCBIfam" id="TIGR01365">
    <property type="entry name" value="serC_2"/>
    <property type="match status" value="1"/>
</dbReference>
<comment type="catalytic activity">
    <reaction evidence="14">
        <text>O-phospho-L-serine + 2-oxoglutarate = 3-phosphooxypyruvate + L-glutamate</text>
        <dbReference type="Rhea" id="RHEA:14329"/>
        <dbReference type="ChEBI" id="CHEBI:16810"/>
        <dbReference type="ChEBI" id="CHEBI:18110"/>
        <dbReference type="ChEBI" id="CHEBI:29985"/>
        <dbReference type="ChEBI" id="CHEBI:57524"/>
        <dbReference type="EC" id="2.6.1.52"/>
    </reaction>
</comment>
<evidence type="ECO:0000256" key="14">
    <source>
        <dbReference type="ARBA" id="ARBA00049007"/>
    </source>
</evidence>
<dbReference type="GO" id="GO:0004648">
    <property type="term" value="F:O-phospho-L-serine:2-oxoglutarate aminotransferase activity"/>
    <property type="evidence" value="ECO:0007669"/>
    <property type="project" value="UniProtKB-EC"/>
</dbReference>
<reference evidence="17" key="1">
    <citation type="submission" date="2019-09" db="EMBL/GenBank/DDBJ databases">
        <title>Isolation and complete genome sequencing of Methylocystis species.</title>
        <authorList>
            <person name="Rumah B.L."/>
            <person name="Stead C.E."/>
            <person name="Stevens B.C."/>
            <person name="Minton N.P."/>
            <person name="Grosse-Honebrink A."/>
            <person name="Zhang Y."/>
        </authorList>
    </citation>
    <scope>NUCLEOTIDE SEQUENCE [LARGE SCALE GENOMIC DNA]</scope>
    <source>
        <strain evidence="17">BRCS1</strain>
    </source>
</reference>
<evidence type="ECO:0000256" key="7">
    <source>
        <dbReference type="ARBA" id="ARBA00022605"/>
    </source>
</evidence>
<proteinExistence type="inferred from homology"/>
<evidence type="ECO:0000256" key="5">
    <source>
        <dbReference type="ARBA" id="ARBA00022490"/>
    </source>
</evidence>
<dbReference type="PANTHER" id="PTHR21152">
    <property type="entry name" value="AMINOTRANSFERASE CLASS V"/>
    <property type="match status" value="1"/>
</dbReference>
<keyword evidence="8 16" id="KW-0808">Transferase</keyword>
<keyword evidence="17" id="KW-1185">Reference proteome</keyword>
<dbReference type="SUPFAM" id="SSF53383">
    <property type="entry name" value="PLP-dependent transferases"/>
    <property type="match status" value="1"/>
</dbReference>
<dbReference type="EC" id="2.6.1.52" evidence="4"/>
<evidence type="ECO:0000256" key="6">
    <source>
        <dbReference type="ARBA" id="ARBA00022576"/>
    </source>
</evidence>
<dbReference type="InterPro" id="IPR015424">
    <property type="entry name" value="PyrdxlP-dep_Trfase"/>
</dbReference>
<dbReference type="PIRSF" id="PIRSF000525">
    <property type="entry name" value="SerC"/>
    <property type="match status" value="1"/>
</dbReference>
<evidence type="ECO:0000256" key="4">
    <source>
        <dbReference type="ARBA" id="ARBA00013030"/>
    </source>
</evidence>
<evidence type="ECO:0000256" key="3">
    <source>
        <dbReference type="ARBA" id="ARBA00006904"/>
    </source>
</evidence>
<dbReference type="EMBL" id="CP044328">
    <property type="protein sequence ID" value="QGM94477.1"/>
    <property type="molecule type" value="Genomic_DNA"/>
</dbReference>
<name>A0ABX6EKQ0_9HYPH</name>
<evidence type="ECO:0000313" key="17">
    <source>
        <dbReference type="Proteomes" id="UP000424673"/>
    </source>
</evidence>
<evidence type="ECO:0000256" key="2">
    <source>
        <dbReference type="ARBA" id="ARBA00005099"/>
    </source>
</evidence>
<dbReference type="Gene3D" id="3.90.1150.10">
    <property type="entry name" value="Aspartate Aminotransferase, domain 1"/>
    <property type="match status" value="1"/>
</dbReference>
<sequence>MAAADKMAKPAAKPANPCFSSGPCAKRPGWALANLAGAALGRSHRSKAGKEKLAQAIALTREILRVPADYRIGIVPASDTGAVEIALWSLLGPRGVDVVAWESFSKDWVNDVLNQLKIEKARSLAAPYGELPDLSQIDFDNDVVFAWNGTTSGVRAPNADFIAADRQGLTICDATSAAFAQPLDFAKLDVTTYSWQKVLGGEAAHGMLILSPRAVERLESYAPPWPMPKIFRLTKKEKLNEGIFRGETINTPSLLAVEDYLDALSWAQSIGGLEALFARSNANAQAVGDWVERTPWIDFLAKDPATRSNTSVCLIFAATSAAKDADAQATLAKKMAAMIEQEGAGYDFGAYRDAPPGFRIWCGATVETADVALLTEWLDWAYAQACADAAQAG</sequence>
<dbReference type="NCBIfam" id="NF002841">
    <property type="entry name" value="PRK03080.1-2"/>
    <property type="match status" value="1"/>
</dbReference>
<organism evidence="16 17">
    <name type="scientific">Methylocystis rosea</name>
    <dbReference type="NCBI Taxonomy" id="173366"/>
    <lineage>
        <taxon>Bacteria</taxon>
        <taxon>Pseudomonadati</taxon>
        <taxon>Pseudomonadota</taxon>
        <taxon>Alphaproteobacteria</taxon>
        <taxon>Hyphomicrobiales</taxon>
        <taxon>Methylocystaceae</taxon>
        <taxon>Methylocystis</taxon>
    </lineage>
</organism>
<evidence type="ECO:0000256" key="8">
    <source>
        <dbReference type="ARBA" id="ARBA00022679"/>
    </source>
</evidence>
<dbReference type="CDD" id="cd01494">
    <property type="entry name" value="AAT_I"/>
    <property type="match status" value="1"/>
</dbReference>
<dbReference type="InterPro" id="IPR000192">
    <property type="entry name" value="Aminotrans_V_dom"/>
</dbReference>
<dbReference type="InterPro" id="IPR015421">
    <property type="entry name" value="PyrdxlP-dep_Trfase_major"/>
</dbReference>
<comment type="catalytic activity">
    <reaction evidence="13">
        <text>4-(phosphooxy)-L-threonine + 2-oxoglutarate = (R)-3-hydroxy-2-oxo-4-phosphooxybutanoate + L-glutamate</text>
        <dbReference type="Rhea" id="RHEA:16573"/>
        <dbReference type="ChEBI" id="CHEBI:16810"/>
        <dbReference type="ChEBI" id="CHEBI:29985"/>
        <dbReference type="ChEBI" id="CHEBI:58452"/>
        <dbReference type="ChEBI" id="CHEBI:58538"/>
        <dbReference type="EC" id="2.6.1.52"/>
    </reaction>
</comment>
<evidence type="ECO:0000256" key="12">
    <source>
        <dbReference type="ARBA" id="ARBA00031421"/>
    </source>
</evidence>
<evidence type="ECO:0000256" key="1">
    <source>
        <dbReference type="ARBA" id="ARBA00001933"/>
    </source>
</evidence>
<keyword evidence="7" id="KW-0028">Amino-acid biosynthesis</keyword>
<comment type="similarity">
    <text evidence="3">Belongs to the class-V pyridoxal-phosphate-dependent aminotransferase family. SerC subfamily.</text>
</comment>
<evidence type="ECO:0000256" key="9">
    <source>
        <dbReference type="ARBA" id="ARBA00022898"/>
    </source>
</evidence>
<keyword evidence="9" id="KW-0663">Pyridoxal phosphate</keyword>
<evidence type="ECO:0000256" key="11">
    <source>
        <dbReference type="ARBA" id="ARBA00023299"/>
    </source>
</evidence>
<comment type="cofactor">
    <cofactor evidence="1">
        <name>pyridoxal 5'-phosphate</name>
        <dbReference type="ChEBI" id="CHEBI:597326"/>
    </cofactor>
</comment>
<dbReference type="InterPro" id="IPR022278">
    <property type="entry name" value="Pser_aminoTfrase"/>
</dbReference>
<protein>
    <recommendedName>
        <fullName evidence="4">phosphoserine transaminase</fullName>
        <ecNumber evidence="4">2.6.1.52</ecNumber>
    </recommendedName>
    <alternativeName>
        <fullName evidence="12">Phosphohydroxythreonine aminotransferase</fullName>
    </alternativeName>
</protein>
<dbReference type="Gene3D" id="3.40.640.10">
    <property type="entry name" value="Type I PLP-dependent aspartate aminotransferase-like (Major domain)"/>
    <property type="match status" value="1"/>
</dbReference>
<comment type="pathway">
    <text evidence="2">Amino-acid biosynthesis; L-serine biosynthesis; L-serine from 3-phospho-D-glycerate: step 2/3.</text>
</comment>
<evidence type="ECO:0000256" key="10">
    <source>
        <dbReference type="ARBA" id="ARBA00023096"/>
    </source>
</evidence>
<evidence type="ECO:0000313" key="16">
    <source>
        <dbReference type="EMBL" id="QGM94477.1"/>
    </source>
</evidence>